<feature type="transmembrane region" description="Helical" evidence="1">
    <location>
        <begin position="131"/>
        <end position="156"/>
    </location>
</feature>
<gene>
    <name evidence="2" type="ORF">H9712_08790</name>
</gene>
<feature type="transmembrane region" description="Helical" evidence="1">
    <location>
        <begin position="221"/>
        <end position="242"/>
    </location>
</feature>
<dbReference type="EMBL" id="DWXO01000083">
    <property type="protein sequence ID" value="HJB81070.1"/>
    <property type="molecule type" value="Genomic_DNA"/>
</dbReference>
<evidence type="ECO:0000313" key="3">
    <source>
        <dbReference type="Proteomes" id="UP000823921"/>
    </source>
</evidence>
<dbReference type="AlphaFoldDB" id="A0A9D2MNM8"/>
<organism evidence="2 3">
    <name type="scientific">Candidatus Flavonifractor intestinigallinarum</name>
    <dbReference type="NCBI Taxonomy" id="2838586"/>
    <lineage>
        <taxon>Bacteria</taxon>
        <taxon>Bacillati</taxon>
        <taxon>Bacillota</taxon>
        <taxon>Clostridia</taxon>
        <taxon>Eubacteriales</taxon>
        <taxon>Oscillospiraceae</taxon>
        <taxon>Flavonifractor</taxon>
    </lineage>
</organism>
<keyword evidence="1" id="KW-0812">Transmembrane</keyword>
<sequence>MLNYIRAELWKAFRHKGLYGLVLFLGLCTALFTSIMLEADNFSQMASAAATTMLLGVLVAPLLTQIVDGKAMSSLKNEVSFGLSRGRIYWGKLLTGLMLGLGLCLLLVGGYLLVGWLALPHDSSEADLTALAVVGFSLLGALPVWCGIFSLCHMMALLIPSTAAWMALYYILSFFGQPVLVALTAMGTGGRISSLIQAILMPMALLMPDFLSGWLTWEYQFWCWAVGMGWLVFTSALGLLWFRRREIK</sequence>
<comment type="caution">
    <text evidence="2">The sequence shown here is derived from an EMBL/GenBank/DDBJ whole genome shotgun (WGS) entry which is preliminary data.</text>
</comment>
<evidence type="ECO:0000313" key="2">
    <source>
        <dbReference type="EMBL" id="HJB81070.1"/>
    </source>
</evidence>
<reference evidence="2" key="1">
    <citation type="journal article" date="2021" name="PeerJ">
        <title>Extensive microbial diversity within the chicken gut microbiome revealed by metagenomics and culture.</title>
        <authorList>
            <person name="Gilroy R."/>
            <person name="Ravi A."/>
            <person name="Getino M."/>
            <person name="Pursley I."/>
            <person name="Horton D.L."/>
            <person name="Alikhan N.F."/>
            <person name="Baker D."/>
            <person name="Gharbi K."/>
            <person name="Hall N."/>
            <person name="Watson M."/>
            <person name="Adriaenssens E.M."/>
            <person name="Foster-Nyarko E."/>
            <person name="Jarju S."/>
            <person name="Secka A."/>
            <person name="Antonio M."/>
            <person name="Oren A."/>
            <person name="Chaudhuri R.R."/>
            <person name="La Ragione R."/>
            <person name="Hildebrand F."/>
            <person name="Pallen M.J."/>
        </authorList>
    </citation>
    <scope>NUCLEOTIDE SEQUENCE</scope>
    <source>
        <strain evidence="2">CHK192-8294</strain>
    </source>
</reference>
<feature type="transmembrane region" description="Helical" evidence="1">
    <location>
        <begin position="49"/>
        <end position="67"/>
    </location>
</feature>
<keyword evidence="1" id="KW-0472">Membrane</keyword>
<feature type="transmembrane region" description="Helical" evidence="1">
    <location>
        <begin position="93"/>
        <end position="119"/>
    </location>
</feature>
<evidence type="ECO:0008006" key="4">
    <source>
        <dbReference type="Google" id="ProtNLM"/>
    </source>
</evidence>
<proteinExistence type="predicted"/>
<feature type="transmembrane region" description="Helical" evidence="1">
    <location>
        <begin position="18"/>
        <end position="37"/>
    </location>
</feature>
<reference evidence="2" key="2">
    <citation type="submission" date="2021-04" db="EMBL/GenBank/DDBJ databases">
        <authorList>
            <person name="Gilroy R."/>
        </authorList>
    </citation>
    <scope>NUCLEOTIDE SEQUENCE</scope>
    <source>
        <strain evidence="2">CHK192-8294</strain>
    </source>
</reference>
<feature type="transmembrane region" description="Helical" evidence="1">
    <location>
        <begin position="162"/>
        <end position="183"/>
    </location>
</feature>
<name>A0A9D2MNM8_9FIRM</name>
<keyword evidence="1" id="KW-1133">Transmembrane helix</keyword>
<protein>
    <recommendedName>
        <fullName evidence="4">ABC-2 family transporter protein</fullName>
    </recommendedName>
</protein>
<dbReference type="Proteomes" id="UP000823921">
    <property type="component" value="Unassembled WGS sequence"/>
</dbReference>
<evidence type="ECO:0000256" key="1">
    <source>
        <dbReference type="SAM" id="Phobius"/>
    </source>
</evidence>
<accession>A0A9D2MNM8</accession>